<dbReference type="EMBL" id="CAJVRL010000120">
    <property type="protein sequence ID" value="CAG8961921.1"/>
    <property type="molecule type" value="Genomic_DNA"/>
</dbReference>
<protein>
    <submittedName>
        <fullName evidence="1">Uncharacterized protein</fullName>
    </submittedName>
</protein>
<accession>A0A9N9LBC7</accession>
<dbReference type="OrthoDB" id="62952at2759"/>
<proteinExistence type="predicted"/>
<sequence length="535" mass="61397">MPSTFMSLPRELRDAVYRELLSVESNCALDTGNGENRQRLVWNMEHPIFTVNKQILREALEAFHQENVLVSISANSCEFLRRHINKVIPVYYTGKKSFPDTALHIHLRHGHALSTKYWVESGCRCCEYYTTRICHRRPHKQIPRTEFEYAVFSAKHLPRLIQLINSEYASNYDKREYATNGEYKTPPLFGIDFSFSTSSKQYSKNQGLAAQLAEASGGLRIPQDRNAYMGPQGSDYDRMDEWVERYSEINELPKDTPKNSNISQEGFIYCRNIRITGLDSQGCPRLLEQSNLPAWSEDESIEEANRIRTQGDSLQRQGKHLDARSMYIIAGLMMNRWGFERLKRHGSVHLQMRVNDRAISTMVGIWMAASRSLKELGQCSNAHKTLGQNDCCCSCRMYLQWSKNRADAAKTTVQKHLDPRYWKYMTFPPSPEELEAAEMVLANYCQNCIEHGEWKEATSMLQHAVHKLPDSVQLQLMLAGVRSRAPKSDRKAKRRAAKGKRTVPKGICSKAEGPQLEEYFTADLFCVTPTITLDN</sequence>
<keyword evidence="2" id="KW-1185">Reference proteome</keyword>
<dbReference type="AlphaFoldDB" id="A0A9N9LBC7"/>
<organism evidence="1 2">
    <name type="scientific">Hymenoscyphus fraxineus</name>
    <dbReference type="NCBI Taxonomy" id="746836"/>
    <lineage>
        <taxon>Eukaryota</taxon>
        <taxon>Fungi</taxon>
        <taxon>Dikarya</taxon>
        <taxon>Ascomycota</taxon>
        <taxon>Pezizomycotina</taxon>
        <taxon>Leotiomycetes</taxon>
        <taxon>Helotiales</taxon>
        <taxon>Helotiaceae</taxon>
        <taxon>Hymenoscyphus</taxon>
    </lineage>
</organism>
<dbReference type="Proteomes" id="UP000696280">
    <property type="component" value="Unassembled WGS sequence"/>
</dbReference>
<gene>
    <name evidence="1" type="ORF">HYFRA_00014079</name>
</gene>
<name>A0A9N9LBC7_9HELO</name>
<reference evidence="1" key="1">
    <citation type="submission" date="2021-07" db="EMBL/GenBank/DDBJ databases">
        <authorList>
            <person name="Durling M."/>
        </authorList>
    </citation>
    <scope>NUCLEOTIDE SEQUENCE</scope>
</reference>
<evidence type="ECO:0000313" key="1">
    <source>
        <dbReference type="EMBL" id="CAG8961921.1"/>
    </source>
</evidence>
<evidence type="ECO:0000313" key="2">
    <source>
        <dbReference type="Proteomes" id="UP000696280"/>
    </source>
</evidence>
<comment type="caution">
    <text evidence="1">The sequence shown here is derived from an EMBL/GenBank/DDBJ whole genome shotgun (WGS) entry which is preliminary data.</text>
</comment>